<dbReference type="PANTHER" id="PTHR34930">
    <property type="entry name" value="GEO05313P1"/>
    <property type="match status" value="1"/>
</dbReference>
<evidence type="ECO:0000256" key="9">
    <source>
        <dbReference type="SAM" id="MobiDB-lite"/>
    </source>
</evidence>
<keyword evidence="8" id="KW-0539">Nucleus</keyword>
<keyword evidence="7" id="KW-0597">Phosphoprotein</keyword>
<organism evidence="10 11">
    <name type="scientific">Candidula unifasciata</name>
    <dbReference type="NCBI Taxonomy" id="100452"/>
    <lineage>
        <taxon>Eukaryota</taxon>
        <taxon>Metazoa</taxon>
        <taxon>Spiralia</taxon>
        <taxon>Lophotrochozoa</taxon>
        <taxon>Mollusca</taxon>
        <taxon>Gastropoda</taxon>
        <taxon>Heterobranchia</taxon>
        <taxon>Euthyneura</taxon>
        <taxon>Panpulmonata</taxon>
        <taxon>Eupulmonata</taxon>
        <taxon>Stylommatophora</taxon>
        <taxon>Helicina</taxon>
        <taxon>Helicoidea</taxon>
        <taxon>Geomitridae</taxon>
        <taxon>Candidula</taxon>
    </lineage>
</organism>
<evidence type="ECO:0000256" key="8">
    <source>
        <dbReference type="ARBA" id="ARBA00023242"/>
    </source>
</evidence>
<dbReference type="Proteomes" id="UP000678393">
    <property type="component" value="Unassembled WGS sequence"/>
</dbReference>
<evidence type="ECO:0000256" key="3">
    <source>
        <dbReference type="ARBA" id="ARBA00004496"/>
    </source>
</evidence>
<dbReference type="GO" id="GO:0005634">
    <property type="term" value="C:nucleus"/>
    <property type="evidence" value="ECO:0007669"/>
    <property type="project" value="UniProtKB-SubCell"/>
</dbReference>
<feature type="compositionally biased region" description="Low complexity" evidence="9">
    <location>
        <begin position="47"/>
        <end position="60"/>
    </location>
</feature>
<evidence type="ECO:0000256" key="2">
    <source>
        <dbReference type="ARBA" id="ARBA00004123"/>
    </source>
</evidence>
<evidence type="ECO:0000256" key="1">
    <source>
        <dbReference type="ARBA" id="ARBA00003805"/>
    </source>
</evidence>
<dbReference type="GO" id="GO:0005737">
    <property type="term" value="C:cytoplasm"/>
    <property type="evidence" value="ECO:0007669"/>
    <property type="project" value="UniProtKB-SubCell"/>
</dbReference>
<evidence type="ECO:0000313" key="11">
    <source>
        <dbReference type="Proteomes" id="UP000678393"/>
    </source>
</evidence>
<comment type="subcellular location">
    <subcellularLocation>
        <location evidence="3">Cytoplasm</location>
    </subcellularLocation>
    <subcellularLocation>
        <location evidence="2">Nucleus</location>
    </subcellularLocation>
</comment>
<feature type="compositionally biased region" description="Polar residues" evidence="9">
    <location>
        <begin position="1"/>
        <end position="46"/>
    </location>
</feature>
<gene>
    <name evidence="10" type="ORF">CUNI_LOCUS7453</name>
</gene>
<feature type="compositionally biased region" description="Low complexity" evidence="9">
    <location>
        <begin position="113"/>
        <end position="131"/>
    </location>
</feature>
<evidence type="ECO:0000256" key="6">
    <source>
        <dbReference type="ARBA" id="ARBA00022490"/>
    </source>
</evidence>
<protein>
    <recommendedName>
        <fullName evidence="5">Microtubule-associated protein Jupiter</fullName>
    </recommendedName>
</protein>
<feature type="compositionally biased region" description="Polar residues" evidence="9">
    <location>
        <begin position="61"/>
        <end position="80"/>
    </location>
</feature>
<comment type="function">
    <text evidence="1">Binds to all microtubule populations.</text>
</comment>
<dbReference type="PANTHER" id="PTHR34930:SF2">
    <property type="entry name" value="MICROTUBULE-ASSOCIATED PROTEIN JUPITER"/>
    <property type="match status" value="1"/>
</dbReference>
<evidence type="ECO:0000313" key="10">
    <source>
        <dbReference type="EMBL" id="CAG5121895.1"/>
    </source>
</evidence>
<dbReference type="EMBL" id="CAJHNH020001183">
    <property type="protein sequence ID" value="CAG5121895.1"/>
    <property type="molecule type" value="Genomic_DNA"/>
</dbReference>
<sequence>MTTTHTFQGLNTDNKPSSRVLNPPGGSSSNIFGASDAQPQARNTARNNSDSSSQSASNAAGQVQNTAATNKSRASRNAFNPITGEPYEQPKPKPELQHQDQPQPEKASQPAGQPVQPQQTARQAAAQNRNQSGIFGGPQEPQEHRSTRVSQPPGGRSTNLW</sequence>
<dbReference type="AlphaFoldDB" id="A0A8S3Z1M2"/>
<keyword evidence="11" id="KW-1185">Reference proteome</keyword>
<comment type="similarity">
    <text evidence="4">Belongs to the MAP Jupiter family.</text>
</comment>
<accession>A0A8S3Z1M2</accession>
<reference evidence="10" key="1">
    <citation type="submission" date="2021-04" db="EMBL/GenBank/DDBJ databases">
        <authorList>
            <consortium name="Molecular Ecology Group"/>
        </authorList>
    </citation>
    <scope>NUCLEOTIDE SEQUENCE</scope>
</reference>
<name>A0A8S3Z1M2_9EUPU</name>
<evidence type="ECO:0000256" key="7">
    <source>
        <dbReference type="ARBA" id="ARBA00022553"/>
    </source>
</evidence>
<feature type="compositionally biased region" description="Basic and acidic residues" evidence="9">
    <location>
        <begin position="88"/>
        <end position="98"/>
    </location>
</feature>
<evidence type="ECO:0000256" key="5">
    <source>
        <dbReference type="ARBA" id="ARBA00021471"/>
    </source>
</evidence>
<evidence type="ECO:0000256" key="4">
    <source>
        <dbReference type="ARBA" id="ARBA00005344"/>
    </source>
</evidence>
<proteinExistence type="inferred from homology"/>
<dbReference type="InterPro" id="IPR033335">
    <property type="entry name" value="JUPITER"/>
</dbReference>
<feature type="region of interest" description="Disordered" evidence="9">
    <location>
        <begin position="1"/>
        <end position="161"/>
    </location>
</feature>
<comment type="caution">
    <text evidence="10">The sequence shown here is derived from an EMBL/GenBank/DDBJ whole genome shotgun (WGS) entry which is preliminary data.</text>
</comment>
<keyword evidence="6" id="KW-0963">Cytoplasm</keyword>
<dbReference type="OrthoDB" id="10071234at2759"/>